<dbReference type="EMBL" id="JASCZI010271864">
    <property type="protein sequence ID" value="MED6215840.1"/>
    <property type="molecule type" value="Genomic_DNA"/>
</dbReference>
<dbReference type="Proteomes" id="UP001341840">
    <property type="component" value="Unassembled WGS sequence"/>
</dbReference>
<protein>
    <submittedName>
        <fullName evidence="2">Uncharacterized protein</fullName>
    </submittedName>
</protein>
<sequence length="497" mass="54755">MPIYHDYHGDSKSSSISTWDQIQIGLKSLLPSYEPILYDSSIVSSFLNYQKQPLSFLEFQQSCDSINATLRKLMQEEEENLYPESQAQLQQDLDPEIQAQIQSNKIRCTEIEKPDPEFAKSKYTKTDSSIDNSVQESDQQIQAKSELKFLRINNYSTNEEEWNSAIVQNLTEVNTDPTFNKSTKPQLNSIIQIRSQFQNQVDEDESDVSSNYQGVFDRSATVVVDRPPPEPPDLGAFEVGKDEPASALITTEAGSCRPDDLIDPVTGIHRGAEDSAVTKGRGEGDVAKPNGSSVVIEDEDDKPNAEVGLTTTVEDIDARLETESNKTTGMPEFGSDDKATDLSGDGYADNVNNEALHNAEVVASVRGKWTFPSAAEGRVAWRNGRAPFCCARLLVAKPPPLLAAVLPWDREGARSEEAVRMAGSGEALRRRVPFSTEPGGGAPDLRPIAKGEAAIHLFYLFRDAEEMMFLSLPEVTPQRVADSGMKTEEAAIESLLI</sequence>
<accession>A0ABU6Z2P1</accession>
<reference evidence="2 3" key="1">
    <citation type="journal article" date="2023" name="Plants (Basel)">
        <title>Bridging the Gap: Combining Genomics and Transcriptomics Approaches to Understand Stylosanthes scabra, an Orphan Legume from the Brazilian Caatinga.</title>
        <authorList>
            <person name="Ferreira-Neto J.R.C."/>
            <person name="da Silva M.D."/>
            <person name="Binneck E."/>
            <person name="de Melo N.F."/>
            <person name="da Silva R.H."/>
            <person name="de Melo A.L.T.M."/>
            <person name="Pandolfi V."/>
            <person name="Bustamante F.O."/>
            <person name="Brasileiro-Vidal A.C."/>
            <person name="Benko-Iseppon A.M."/>
        </authorList>
    </citation>
    <scope>NUCLEOTIDE SEQUENCE [LARGE SCALE GENOMIC DNA]</scope>
    <source>
        <tissue evidence="2">Leaves</tissue>
    </source>
</reference>
<feature type="region of interest" description="Disordered" evidence="1">
    <location>
        <begin position="275"/>
        <end position="297"/>
    </location>
</feature>
<gene>
    <name evidence="2" type="ORF">PIB30_001979</name>
</gene>
<organism evidence="2 3">
    <name type="scientific">Stylosanthes scabra</name>
    <dbReference type="NCBI Taxonomy" id="79078"/>
    <lineage>
        <taxon>Eukaryota</taxon>
        <taxon>Viridiplantae</taxon>
        <taxon>Streptophyta</taxon>
        <taxon>Embryophyta</taxon>
        <taxon>Tracheophyta</taxon>
        <taxon>Spermatophyta</taxon>
        <taxon>Magnoliopsida</taxon>
        <taxon>eudicotyledons</taxon>
        <taxon>Gunneridae</taxon>
        <taxon>Pentapetalae</taxon>
        <taxon>rosids</taxon>
        <taxon>fabids</taxon>
        <taxon>Fabales</taxon>
        <taxon>Fabaceae</taxon>
        <taxon>Papilionoideae</taxon>
        <taxon>50 kb inversion clade</taxon>
        <taxon>dalbergioids sensu lato</taxon>
        <taxon>Dalbergieae</taxon>
        <taxon>Pterocarpus clade</taxon>
        <taxon>Stylosanthes</taxon>
    </lineage>
</organism>
<evidence type="ECO:0000313" key="3">
    <source>
        <dbReference type="Proteomes" id="UP001341840"/>
    </source>
</evidence>
<proteinExistence type="predicted"/>
<keyword evidence="3" id="KW-1185">Reference proteome</keyword>
<evidence type="ECO:0000313" key="2">
    <source>
        <dbReference type="EMBL" id="MED6215840.1"/>
    </source>
</evidence>
<name>A0ABU6Z2P1_9FABA</name>
<evidence type="ECO:0000256" key="1">
    <source>
        <dbReference type="SAM" id="MobiDB-lite"/>
    </source>
</evidence>
<comment type="caution">
    <text evidence="2">The sequence shown here is derived from an EMBL/GenBank/DDBJ whole genome shotgun (WGS) entry which is preliminary data.</text>
</comment>
<feature type="region of interest" description="Disordered" evidence="1">
    <location>
        <begin position="326"/>
        <end position="346"/>
    </location>
</feature>